<organism evidence="1">
    <name type="scientific">Microviridae sp. ctNWS1</name>
    <dbReference type="NCBI Taxonomy" id="2826733"/>
    <lineage>
        <taxon>Viruses</taxon>
        <taxon>Monodnaviria</taxon>
        <taxon>Sangervirae</taxon>
        <taxon>Phixviricota</taxon>
        <taxon>Malgrandaviricetes</taxon>
        <taxon>Petitvirales</taxon>
        <taxon>Microviridae</taxon>
    </lineage>
</organism>
<accession>A0A8S5N3J5</accession>
<reference evidence="1" key="1">
    <citation type="journal article" date="2021" name="Proc. Natl. Acad. Sci. U.S.A.">
        <title>A Catalog of Tens of Thousands of Viruses from Human Metagenomes Reveals Hidden Associations with Chronic Diseases.</title>
        <authorList>
            <person name="Tisza M.J."/>
            <person name="Buck C.B."/>
        </authorList>
    </citation>
    <scope>NUCLEOTIDE SEQUENCE</scope>
    <source>
        <strain evidence="1">CtNWS1</strain>
    </source>
</reference>
<dbReference type="EMBL" id="BK015056">
    <property type="protein sequence ID" value="DAD89245.1"/>
    <property type="molecule type" value="Genomic_DNA"/>
</dbReference>
<proteinExistence type="predicted"/>
<sequence length="32" mass="3817">MQVLGVLVFVAFIWTLCSLARKFLLFLRDFLR</sequence>
<name>A0A8S5N3J5_9VIRU</name>
<evidence type="ECO:0000313" key="1">
    <source>
        <dbReference type="EMBL" id="DAD89245.1"/>
    </source>
</evidence>
<protein>
    <submittedName>
        <fullName evidence="1">Uncharacterized protein</fullName>
    </submittedName>
</protein>